<evidence type="ECO:0000256" key="5">
    <source>
        <dbReference type="ARBA" id="ARBA00023065"/>
    </source>
</evidence>
<dbReference type="Gene3D" id="3.40.190.10">
    <property type="entry name" value="Periplasmic binding protein-like II"/>
    <property type="match status" value="2"/>
</dbReference>
<keyword evidence="6 12" id="KW-0472">Membrane</keyword>
<evidence type="ECO:0000256" key="1">
    <source>
        <dbReference type="ARBA" id="ARBA00004141"/>
    </source>
</evidence>
<keyword evidence="4 12" id="KW-1133">Transmembrane helix</keyword>
<dbReference type="OrthoDB" id="10048919at2759"/>
<feature type="transmembrane region" description="Helical" evidence="12">
    <location>
        <begin position="225"/>
        <end position="251"/>
    </location>
</feature>
<dbReference type="InterPro" id="IPR019594">
    <property type="entry name" value="Glu/Gly-bd"/>
</dbReference>
<keyword evidence="10" id="KW-0407">Ion channel</keyword>
<evidence type="ECO:0000256" key="7">
    <source>
        <dbReference type="ARBA" id="ARBA00023170"/>
    </source>
</evidence>
<evidence type="ECO:0000313" key="16">
    <source>
        <dbReference type="Proteomes" id="UP000515135"/>
    </source>
</evidence>
<keyword evidence="13" id="KW-0732">Signal</keyword>
<dbReference type="SMART" id="SM00918">
    <property type="entry name" value="Lig_chan-Glu_bd"/>
    <property type="match status" value="1"/>
</dbReference>
<name>A0A6P4ZB07_BRABE</name>
<evidence type="ECO:0000256" key="12">
    <source>
        <dbReference type="SAM" id="Phobius"/>
    </source>
</evidence>
<feature type="transmembrane region" description="Helical" evidence="12">
    <location>
        <begin position="425"/>
        <end position="449"/>
    </location>
</feature>
<dbReference type="GO" id="GO:0015276">
    <property type="term" value="F:ligand-gated monoatomic ion channel activity"/>
    <property type="evidence" value="ECO:0007669"/>
    <property type="project" value="InterPro"/>
</dbReference>
<dbReference type="Proteomes" id="UP000515135">
    <property type="component" value="Unplaced"/>
</dbReference>
<evidence type="ECO:0000256" key="13">
    <source>
        <dbReference type="SAM" id="SignalP"/>
    </source>
</evidence>
<dbReference type="Gene3D" id="1.10.287.70">
    <property type="match status" value="1"/>
</dbReference>
<keyword evidence="2" id="KW-0813">Transport</keyword>
<dbReference type="SUPFAM" id="SSF53850">
    <property type="entry name" value="Periplasmic binding protein-like II"/>
    <property type="match status" value="1"/>
</dbReference>
<dbReference type="Pfam" id="PF10613">
    <property type="entry name" value="Lig_chan-Glu_bd"/>
    <property type="match status" value="1"/>
</dbReference>
<gene>
    <name evidence="17" type="primary">LOC109472858</name>
</gene>
<organism evidence="16 17">
    <name type="scientific">Branchiostoma belcheri</name>
    <name type="common">Amphioxus</name>
    <dbReference type="NCBI Taxonomy" id="7741"/>
    <lineage>
        <taxon>Eukaryota</taxon>
        <taxon>Metazoa</taxon>
        <taxon>Chordata</taxon>
        <taxon>Cephalochordata</taxon>
        <taxon>Leptocardii</taxon>
        <taxon>Amphioxiformes</taxon>
        <taxon>Branchiostomatidae</taxon>
        <taxon>Branchiostoma</taxon>
    </lineage>
</organism>
<evidence type="ECO:0000256" key="3">
    <source>
        <dbReference type="ARBA" id="ARBA00022692"/>
    </source>
</evidence>
<keyword evidence="8" id="KW-0325">Glycoprotein</keyword>
<keyword evidence="7" id="KW-0675">Receptor</keyword>
<keyword evidence="16" id="KW-1185">Reference proteome</keyword>
<evidence type="ECO:0000256" key="10">
    <source>
        <dbReference type="ARBA" id="ARBA00023303"/>
    </source>
</evidence>
<feature type="region of interest" description="Disordered" evidence="11">
    <location>
        <begin position="456"/>
        <end position="475"/>
    </location>
</feature>
<dbReference type="AlphaFoldDB" id="A0A6P4ZB07"/>
<dbReference type="InterPro" id="IPR015683">
    <property type="entry name" value="Ionotropic_Glu_rcpt"/>
</dbReference>
<evidence type="ECO:0000313" key="17">
    <source>
        <dbReference type="RefSeq" id="XP_019628282.1"/>
    </source>
</evidence>
<evidence type="ECO:0000256" key="8">
    <source>
        <dbReference type="ARBA" id="ARBA00023180"/>
    </source>
</evidence>
<evidence type="ECO:0000259" key="15">
    <source>
        <dbReference type="SMART" id="SM00918"/>
    </source>
</evidence>
<feature type="chain" id="PRO_5027862806" evidence="13">
    <location>
        <begin position="22"/>
        <end position="475"/>
    </location>
</feature>
<dbReference type="PANTHER" id="PTHR18966">
    <property type="entry name" value="IONOTROPIC GLUTAMATE RECEPTOR"/>
    <property type="match status" value="1"/>
</dbReference>
<feature type="domain" description="Ionotropic glutamate receptor C-terminal" evidence="14">
    <location>
        <begin position="34"/>
        <end position="392"/>
    </location>
</feature>
<dbReference type="KEGG" id="bbel:109472858"/>
<evidence type="ECO:0000259" key="14">
    <source>
        <dbReference type="SMART" id="SM00079"/>
    </source>
</evidence>
<dbReference type="Pfam" id="PF00060">
    <property type="entry name" value="Lig_chan"/>
    <property type="match status" value="1"/>
</dbReference>
<dbReference type="GO" id="GO:0016020">
    <property type="term" value="C:membrane"/>
    <property type="evidence" value="ECO:0007669"/>
    <property type="project" value="UniProtKB-SubCell"/>
</dbReference>
<dbReference type="RefSeq" id="XP_019628282.1">
    <property type="nucleotide sequence ID" value="XM_019772723.1"/>
</dbReference>
<evidence type="ECO:0000256" key="9">
    <source>
        <dbReference type="ARBA" id="ARBA00023286"/>
    </source>
</evidence>
<proteinExistence type="predicted"/>
<reference evidence="17" key="1">
    <citation type="submission" date="2025-08" db="UniProtKB">
        <authorList>
            <consortium name="RefSeq"/>
        </authorList>
    </citation>
    <scope>IDENTIFICATION</scope>
    <source>
        <tissue evidence="17">Gonad</tissue>
    </source>
</reference>
<feature type="signal peptide" evidence="13">
    <location>
        <begin position="1"/>
        <end position="21"/>
    </location>
</feature>
<comment type="subcellular location">
    <subcellularLocation>
        <location evidence="1">Membrane</location>
        <topology evidence="1">Multi-pass membrane protein</topology>
    </subcellularLocation>
</comment>
<evidence type="ECO:0000256" key="11">
    <source>
        <dbReference type="SAM" id="MobiDB-lite"/>
    </source>
</evidence>
<keyword evidence="9" id="KW-1071">Ligand-gated ion channel</keyword>
<dbReference type="InterPro" id="IPR001320">
    <property type="entry name" value="Iontro_rcpt_C"/>
</dbReference>
<keyword evidence="3 12" id="KW-0812">Transmembrane</keyword>
<evidence type="ECO:0000256" key="2">
    <source>
        <dbReference type="ARBA" id="ARBA00022448"/>
    </source>
</evidence>
<evidence type="ECO:0000256" key="6">
    <source>
        <dbReference type="ARBA" id="ARBA00023136"/>
    </source>
</evidence>
<protein>
    <submittedName>
        <fullName evidence="17">Glutamate receptor 1-like</fullName>
    </submittedName>
</protein>
<sequence length="475" mass="52754">MAWAVFPLVASALFAITSVSAQDANPTDSVGSKTVIVGAVESDVYLKKNEDGSYEGFDQDVLDELSKITGLNFRVKSPDDGRYGMKVDGAWNGMMSQLINKEIDMAMGLFITMEREKYVDFSKPLLEEHLEILVKKPEINHARWWHSTYGIMSSEVWFIVAMSFLLVGIVMFVIIRLSPYENRAYSAEVGEASRLSTFGHSLWICYSAMSWQGVDYSPRSVSGRFLFVFWFGFIVWTLILVTGAIAVYFLASPVSFSMPPVKSFNDLAAADGFRPALISGSPGEIFFKDSQVASYRRIYDRAVKVTSVMEGLKQVRLGGTALICQSTTARFHSNQKPCDLMYTHDEQGLMGRRAVGIGVQKGSPLQGQLNDAILRLKEDGTLHELYQKWTGALEGQCPANRYPPDNPPASKQPAFQYYTLGVPDVLPLFVALLVAAILALCIMGVEVLWDKRQSKETRKAAPPVNMTSDCEDTNI</sequence>
<dbReference type="GeneID" id="109472858"/>
<accession>A0A6P4ZB07</accession>
<keyword evidence="5" id="KW-0406">Ion transport</keyword>
<feature type="transmembrane region" description="Helical" evidence="12">
    <location>
        <begin position="156"/>
        <end position="175"/>
    </location>
</feature>
<dbReference type="SMART" id="SM00079">
    <property type="entry name" value="PBPe"/>
    <property type="match status" value="1"/>
</dbReference>
<feature type="domain" description="Ionotropic glutamate receptor L-glutamate and glycine-binding" evidence="15">
    <location>
        <begin position="42"/>
        <end position="100"/>
    </location>
</feature>
<evidence type="ECO:0000256" key="4">
    <source>
        <dbReference type="ARBA" id="ARBA00022989"/>
    </source>
</evidence>